<feature type="domain" description="Mammalian cell entry C-terminal" evidence="4">
    <location>
        <begin position="145"/>
        <end position="367"/>
    </location>
</feature>
<feature type="transmembrane region" description="Helical" evidence="2">
    <location>
        <begin position="36"/>
        <end position="56"/>
    </location>
</feature>
<dbReference type="Pfam" id="PF11887">
    <property type="entry name" value="Mce4_CUP1"/>
    <property type="match status" value="1"/>
</dbReference>
<reference evidence="5 6" key="1">
    <citation type="submission" date="2024-06" db="EMBL/GenBank/DDBJ databases">
        <title>The Natural Products Discovery Center: Release of the First 8490 Sequenced Strains for Exploring Actinobacteria Biosynthetic Diversity.</title>
        <authorList>
            <person name="Kalkreuter E."/>
            <person name="Kautsar S.A."/>
            <person name="Yang D."/>
            <person name="Bader C.D."/>
            <person name="Teijaro C.N."/>
            <person name="Fluegel L."/>
            <person name="Davis C.M."/>
            <person name="Simpson J.R."/>
            <person name="Lauterbach L."/>
            <person name="Steele A.D."/>
            <person name="Gui C."/>
            <person name="Meng S."/>
            <person name="Li G."/>
            <person name="Viehrig K."/>
            <person name="Ye F."/>
            <person name="Su P."/>
            <person name="Kiefer A.F."/>
            <person name="Nichols A."/>
            <person name="Cepeda A.J."/>
            <person name="Yan W."/>
            <person name="Fan B."/>
            <person name="Jiang Y."/>
            <person name="Adhikari A."/>
            <person name="Zheng C.-J."/>
            <person name="Schuster L."/>
            <person name="Cowan T.M."/>
            <person name="Smanski M.J."/>
            <person name="Chevrette M.G."/>
            <person name="De Carvalho L.P.S."/>
            <person name="Shen B."/>
        </authorList>
    </citation>
    <scope>NUCLEOTIDE SEQUENCE [LARGE SCALE GENOMIC DNA]</scope>
    <source>
        <strain evidence="5 6">NPDC046838</strain>
    </source>
</reference>
<keyword evidence="2" id="KW-0812">Transmembrane</keyword>
<feature type="domain" description="Mce/MlaD" evidence="3">
    <location>
        <begin position="64"/>
        <end position="141"/>
    </location>
</feature>
<protein>
    <submittedName>
        <fullName evidence="5">MCE family protein</fullName>
    </submittedName>
</protein>
<organism evidence="5 6">
    <name type="scientific">Streptomyces atriruber</name>
    <dbReference type="NCBI Taxonomy" id="545121"/>
    <lineage>
        <taxon>Bacteria</taxon>
        <taxon>Bacillati</taxon>
        <taxon>Actinomycetota</taxon>
        <taxon>Actinomycetes</taxon>
        <taxon>Kitasatosporales</taxon>
        <taxon>Streptomycetaceae</taxon>
        <taxon>Streptomyces</taxon>
    </lineage>
</organism>
<accession>A0ABV3BIM3</accession>
<dbReference type="EMBL" id="JBEYXV010000004">
    <property type="protein sequence ID" value="MEU6820861.1"/>
    <property type="molecule type" value="Genomic_DNA"/>
</dbReference>
<name>A0ABV3BIM3_9ACTN</name>
<dbReference type="Proteomes" id="UP001551176">
    <property type="component" value="Unassembled WGS sequence"/>
</dbReference>
<dbReference type="Pfam" id="PF02470">
    <property type="entry name" value="MlaD"/>
    <property type="match status" value="1"/>
</dbReference>
<keyword evidence="6" id="KW-1185">Reference proteome</keyword>
<evidence type="ECO:0000259" key="4">
    <source>
        <dbReference type="Pfam" id="PF11887"/>
    </source>
</evidence>
<dbReference type="InterPro" id="IPR024516">
    <property type="entry name" value="Mce_C"/>
</dbReference>
<dbReference type="PANTHER" id="PTHR33371:SF19">
    <property type="entry name" value="MCE-FAMILY PROTEIN MCE4A"/>
    <property type="match status" value="1"/>
</dbReference>
<keyword evidence="2" id="KW-1133">Transmembrane helix</keyword>
<evidence type="ECO:0000256" key="1">
    <source>
        <dbReference type="SAM" id="MobiDB-lite"/>
    </source>
</evidence>
<evidence type="ECO:0000313" key="5">
    <source>
        <dbReference type="EMBL" id="MEU6820861.1"/>
    </source>
</evidence>
<comment type="caution">
    <text evidence="5">The sequence shown here is derived from an EMBL/GenBank/DDBJ whole genome shotgun (WGS) entry which is preliminary data.</text>
</comment>
<dbReference type="InterPro" id="IPR003399">
    <property type="entry name" value="Mce/MlaD"/>
</dbReference>
<dbReference type="InterPro" id="IPR005693">
    <property type="entry name" value="Mce"/>
</dbReference>
<evidence type="ECO:0000256" key="2">
    <source>
        <dbReference type="SAM" id="Phobius"/>
    </source>
</evidence>
<dbReference type="NCBIfam" id="TIGR00996">
    <property type="entry name" value="Mtu_fam_mce"/>
    <property type="match status" value="1"/>
</dbReference>
<sequence>MSAPPRTHKSPSRPVAAVPVPRTRPTERAVARRRRLAGVVYLVVPALLVWLSIAVYEKKFVDSATVVVETGRAGSEMRPSAEVKLRGVVVGEVQKIDTDGRGARLTLALQPDKIGRVPSDVRAQLLPTTLFGQRYVALVPPDHPSAHPLSAGSVIPQDRSRSAIELDQVLDNLLPLLTAVQPHKLSATLSALAQALDGRGEKLGESMVALDGYLKDFNPHLPSLNQDIKELVELSDTYAEAAPDLVDALHDATTTSATIAARRTELSTLYASVTSSSQEVGSWLRGNRANLIRLTSTGRPTLEILARYASAFPCTLSTFADFVPVMDAALGKGTDRPGLRVDVRVVPSRGAYVPGRDTPRYEAGGGPRCYPVPYTGGSYAARQESAVSTLSGVSGGLGVANSPQENSLVTELLAAQDRDRRDPLPDWSSVLAGPAFRGAEVKLK</sequence>
<gene>
    <name evidence="5" type="ORF">ABZ921_09545</name>
</gene>
<keyword evidence="2" id="KW-0472">Membrane</keyword>
<evidence type="ECO:0000259" key="3">
    <source>
        <dbReference type="Pfam" id="PF02470"/>
    </source>
</evidence>
<feature type="compositionally biased region" description="Basic residues" evidence="1">
    <location>
        <begin position="1"/>
        <end position="11"/>
    </location>
</feature>
<feature type="region of interest" description="Disordered" evidence="1">
    <location>
        <begin position="1"/>
        <end position="26"/>
    </location>
</feature>
<dbReference type="InterPro" id="IPR052336">
    <property type="entry name" value="MlaD_Phospholipid_Transporter"/>
</dbReference>
<proteinExistence type="predicted"/>
<dbReference type="RefSeq" id="WP_359346727.1">
    <property type="nucleotide sequence ID" value="NZ_JBEYXV010000004.1"/>
</dbReference>
<evidence type="ECO:0000313" key="6">
    <source>
        <dbReference type="Proteomes" id="UP001551176"/>
    </source>
</evidence>
<feature type="compositionally biased region" description="Low complexity" evidence="1">
    <location>
        <begin position="12"/>
        <end position="23"/>
    </location>
</feature>
<dbReference type="PANTHER" id="PTHR33371">
    <property type="entry name" value="INTERMEMBRANE PHOSPHOLIPID TRANSPORT SYSTEM BINDING PROTEIN MLAD-RELATED"/>
    <property type="match status" value="1"/>
</dbReference>